<sequence>MPTLKRKLQNKTIIEEGQVSSTESPMGWVNENGVWKIDINTIETEKVEARSATEKNGSENVLYGPTKIIRITLMIVGIVLYTFNESKNEFEFRWCSVAAIHTLITYAWLNALMVTTSIGLARLFLYPIPSPTSGSHEMELMAVIIIVGCLFNAWVEVFNLFCNRHTFCKFINNLDSLHKKTGFDLAKGLRKSSFILMIFLGAFILAMLVAGVFGGQSMQGIVDALTRVLFLVPQEYLNQETAAVKVVHVVMGIVIGHLFVIYKGSLFVFVAICHVLQNALRDWKIQLSNTLEVIWGVEDSPSATKAITGRRKGKERDSSSVKAVEIGKRHAVSMDQLVQYHWDVVKSVRETEKLFATTLQCFYATQVVTLCLELYLVAYRVSVGEEYRREEVAWQTIIITQTFVVFFLVSLKASFVFEECHVARGMPFGTPGEIEHPKIYETFHTEVA</sequence>
<keyword evidence="2" id="KW-1003">Cell membrane</keyword>
<feature type="transmembrane region" description="Helical" evidence="6">
    <location>
        <begin position="68"/>
        <end position="84"/>
    </location>
</feature>
<comment type="subcellular location">
    <subcellularLocation>
        <location evidence="1">Cell membrane</location>
        <topology evidence="1">Multi-pass membrane protein</topology>
    </subcellularLocation>
</comment>
<evidence type="ECO:0000256" key="2">
    <source>
        <dbReference type="ARBA" id="ARBA00022475"/>
    </source>
</evidence>
<evidence type="ECO:0000256" key="1">
    <source>
        <dbReference type="ARBA" id="ARBA00004651"/>
    </source>
</evidence>
<feature type="transmembrane region" description="Helical" evidence="6">
    <location>
        <begin position="397"/>
        <end position="417"/>
    </location>
</feature>
<feature type="transmembrane region" description="Helical" evidence="6">
    <location>
        <begin position="140"/>
        <end position="162"/>
    </location>
</feature>
<dbReference type="Pfam" id="PF08395">
    <property type="entry name" value="7tm_7"/>
    <property type="match status" value="1"/>
</dbReference>
<dbReference type="Proteomes" id="UP001381693">
    <property type="component" value="Unassembled WGS sequence"/>
</dbReference>
<name>A0AAN8WVH8_HALRR</name>
<feature type="transmembrane region" description="Helical" evidence="6">
    <location>
        <begin position="246"/>
        <end position="276"/>
    </location>
</feature>
<accession>A0AAN8WVH8</accession>
<gene>
    <name evidence="7" type="ORF">SK128_007179</name>
</gene>
<dbReference type="EMBL" id="JAXCGZ010018944">
    <property type="protein sequence ID" value="KAK7067040.1"/>
    <property type="molecule type" value="Genomic_DNA"/>
</dbReference>
<evidence type="ECO:0000256" key="3">
    <source>
        <dbReference type="ARBA" id="ARBA00022692"/>
    </source>
</evidence>
<feature type="transmembrane region" description="Helical" evidence="6">
    <location>
        <begin position="354"/>
        <end position="377"/>
    </location>
</feature>
<evidence type="ECO:0000256" key="5">
    <source>
        <dbReference type="ARBA" id="ARBA00023136"/>
    </source>
</evidence>
<evidence type="ECO:0000313" key="7">
    <source>
        <dbReference type="EMBL" id="KAK7067040.1"/>
    </source>
</evidence>
<evidence type="ECO:0000313" key="8">
    <source>
        <dbReference type="Proteomes" id="UP001381693"/>
    </source>
</evidence>
<organism evidence="7 8">
    <name type="scientific">Halocaridina rubra</name>
    <name type="common">Hawaiian red shrimp</name>
    <dbReference type="NCBI Taxonomy" id="373956"/>
    <lineage>
        <taxon>Eukaryota</taxon>
        <taxon>Metazoa</taxon>
        <taxon>Ecdysozoa</taxon>
        <taxon>Arthropoda</taxon>
        <taxon>Crustacea</taxon>
        <taxon>Multicrustacea</taxon>
        <taxon>Malacostraca</taxon>
        <taxon>Eumalacostraca</taxon>
        <taxon>Eucarida</taxon>
        <taxon>Decapoda</taxon>
        <taxon>Pleocyemata</taxon>
        <taxon>Caridea</taxon>
        <taxon>Atyoidea</taxon>
        <taxon>Atyidae</taxon>
        <taxon>Halocaridina</taxon>
    </lineage>
</organism>
<protein>
    <submittedName>
        <fullName evidence="7">Uncharacterized protein</fullName>
    </submittedName>
</protein>
<dbReference type="GO" id="GO:0005886">
    <property type="term" value="C:plasma membrane"/>
    <property type="evidence" value="ECO:0007669"/>
    <property type="project" value="UniProtKB-SubCell"/>
</dbReference>
<dbReference type="GO" id="GO:0050909">
    <property type="term" value="P:sensory perception of taste"/>
    <property type="evidence" value="ECO:0007669"/>
    <property type="project" value="InterPro"/>
</dbReference>
<reference evidence="7 8" key="1">
    <citation type="submission" date="2023-11" db="EMBL/GenBank/DDBJ databases">
        <title>Halocaridina rubra genome assembly.</title>
        <authorList>
            <person name="Smith C."/>
        </authorList>
    </citation>
    <scope>NUCLEOTIDE SEQUENCE [LARGE SCALE GENOMIC DNA]</scope>
    <source>
        <strain evidence="7">EP-1</strain>
        <tissue evidence="7">Whole</tissue>
    </source>
</reference>
<keyword evidence="5 6" id="KW-0472">Membrane</keyword>
<dbReference type="AlphaFoldDB" id="A0AAN8WVH8"/>
<keyword evidence="3 6" id="KW-0812">Transmembrane</keyword>
<keyword evidence="4 6" id="KW-1133">Transmembrane helix</keyword>
<evidence type="ECO:0000256" key="4">
    <source>
        <dbReference type="ARBA" id="ARBA00022989"/>
    </source>
</evidence>
<feature type="transmembrane region" description="Helical" evidence="6">
    <location>
        <begin position="194"/>
        <end position="213"/>
    </location>
</feature>
<keyword evidence="8" id="KW-1185">Reference proteome</keyword>
<feature type="transmembrane region" description="Helical" evidence="6">
    <location>
        <begin position="105"/>
        <end position="128"/>
    </location>
</feature>
<evidence type="ECO:0000256" key="6">
    <source>
        <dbReference type="SAM" id="Phobius"/>
    </source>
</evidence>
<proteinExistence type="predicted"/>
<dbReference type="InterPro" id="IPR013604">
    <property type="entry name" value="7TM_chemorcpt"/>
</dbReference>
<comment type="caution">
    <text evidence="7">The sequence shown here is derived from an EMBL/GenBank/DDBJ whole genome shotgun (WGS) entry which is preliminary data.</text>
</comment>